<evidence type="ECO:0000313" key="16">
    <source>
        <dbReference type="EMBL" id="MFC7336419.1"/>
    </source>
</evidence>
<dbReference type="Pfam" id="PF00580">
    <property type="entry name" value="UvrD-helicase"/>
    <property type="match status" value="1"/>
</dbReference>
<keyword evidence="9" id="KW-0234">DNA repair</keyword>
<dbReference type="PROSITE" id="PS51198">
    <property type="entry name" value="UVRD_HELICASE_ATP_BIND"/>
    <property type="match status" value="1"/>
</dbReference>
<gene>
    <name evidence="16" type="ORF">ACFQY0_04455</name>
</gene>
<keyword evidence="10" id="KW-0413">Isomerase</keyword>
<dbReference type="InterPro" id="IPR014017">
    <property type="entry name" value="DNA_helicase_UvrD-like_C"/>
</dbReference>
<dbReference type="GO" id="GO:0008854">
    <property type="term" value="F:exodeoxyribonuclease V activity"/>
    <property type="evidence" value="ECO:0007669"/>
    <property type="project" value="UniProtKB-EC"/>
</dbReference>
<evidence type="ECO:0000256" key="6">
    <source>
        <dbReference type="ARBA" id="ARBA00022839"/>
    </source>
</evidence>
<evidence type="ECO:0000256" key="10">
    <source>
        <dbReference type="ARBA" id="ARBA00023235"/>
    </source>
</evidence>
<keyword evidence="17" id="KW-1185">Reference proteome</keyword>
<keyword evidence="4 14" id="KW-0378">Hydrolase</keyword>
<name>A0ABW2L252_9BACT</name>
<dbReference type="InterPro" id="IPR011604">
    <property type="entry name" value="PDDEXK-like_dom_sf"/>
</dbReference>
<dbReference type="EMBL" id="JBHTBS010000002">
    <property type="protein sequence ID" value="MFC7336419.1"/>
    <property type="molecule type" value="Genomic_DNA"/>
</dbReference>
<dbReference type="Gene3D" id="3.40.50.300">
    <property type="entry name" value="P-loop containing nucleotide triphosphate hydrolases"/>
    <property type="match status" value="3"/>
</dbReference>
<organism evidence="16 17">
    <name type="scientific">Haloferula chungangensis</name>
    <dbReference type="NCBI Taxonomy" id="1048331"/>
    <lineage>
        <taxon>Bacteria</taxon>
        <taxon>Pseudomonadati</taxon>
        <taxon>Verrucomicrobiota</taxon>
        <taxon>Verrucomicrobiia</taxon>
        <taxon>Verrucomicrobiales</taxon>
        <taxon>Verrucomicrobiaceae</taxon>
        <taxon>Haloferula</taxon>
    </lineage>
</organism>
<dbReference type="InterPro" id="IPR014016">
    <property type="entry name" value="UvrD-like_ATP-bd"/>
</dbReference>
<sequence length="1004" mass="111114">MEILSKNLMIRASAGSGKTFQLSNRVIGLVGRGEIDPERIVALTFTRKAAGEFADAVLEKLADAALDDGERSKVEQAVGGAFDPMTVLEQVVRSLPRLALGTMDSFFTKVVRGFQYELGITGGNFELLEGPQRRARLDELLGDLVGNALWDENAEEFLAAFRRATMGREQKAVVELLLGFFNGWQDKWRERGPQLLDGISRTFGNLPEVDAWEAEKSKLVKALRSASRDVEWTRKGQDEAMEKALTALETHTIGSGSLGSASGFLKGMLEWEGSGALVLKHYKEVVMGPVFEDRLKGLMKLLVDCELSAAVERTRAVLRLVGDFDKICERQLRRRGLLGFDDIKVLMGEWLKSESGRLRREAVDFRLDARYDHWLLDEFQDTSVAQWQGLMPWVDEAASDNLGTMFVVGDAKQAIYGWRGGEVKLFDEIRDRYQGGLSQESMPVSWRSCGAVLDLVNRVSGDEAGIRELFGESMATRWALGWEHHEPANPTLSGYTRVEVCEGKESEARYDRVVELLKEIGVDVREMSCGVLVRKNDQVVELADRLRDAGFQVIEEGRRRPTEDHAVGVALRALIAWLADPADGFERGVVAMSPLDGVIGERYGVHWQARWEGLLTEVESKGFGGMLEGLLSPLRDTVSEFGHGRAMDVIRALEAFDADGGGGPREALSAIEKLEVSQEPGSAAVQVMTMHKAKGLGFDVVVLPEISDEQVPNAGKFEIAVGPDWLLQPPAQWVRAQRPELREAEARWGEAQQYEAMCLLYVALTRAKRGLYVLLPEVPTSRKEPNWSSPAELIRAACGSDGREAGVIDEVGDESWLNEVKAREIRISAVAPVLAKAKSLRARTTPSGEKKKGAVKIALSPTGMKFGSEVHAAFETLGWVDEAESLLPESEAGAMVKSLLEKAEVRGLFERSGRDARLYREQQVEAILDGKWLSGVIDRLHVFDEGKSVEIIDFKTDAVTSEEELVERYSGQMEAYQKVMLKVYPGAEVRCLLVSTKLGRVVEV</sequence>
<evidence type="ECO:0000256" key="11">
    <source>
        <dbReference type="ARBA" id="ARBA00034617"/>
    </source>
</evidence>
<dbReference type="InterPro" id="IPR038726">
    <property type="entry name" value="PDDEXK_AddAB-type"/>
</dbReference>
<evidence type="ECO:0000256" key="5">
    <source>
        <dbReference type="ARBA" id="ARBA00022806"/>
    </source>
</evidence>
<evidence type="ECO:0000256" key="1">
    <source>
        <dbReference type="ARBA" id="ARBA00022722"/>
    </source>
</evidence>
<evidence type="ECO:0000256" key="4">
    <source>
        <dbReference type="ARBA" id="ARBA00022801"/>
    </source>
</evidence>
<evidence type="ECO:0000256" key="12">
    <source>
        <dbReference type="ARBA" id="ARBA00034808"/>
    </source>
</evidence>
<dbReference type="InterPro" id="IPR011335">
    <property type="entry name" value="Restrct_endonuc-II-like"/>
</dbReference>
<feature type="binding site" evidence="14">
    <location>
        <begin position="12"/>
        <end position="19"/>
    </location>
    <ligand>
        <name>ATP</name>
        <dbReference type="ChEBI" id="CHEBI:30616"/>
    </ligand>
</feature>
<evidence type="ECO:0000313" key="17">
    <source>
        <dbReference type="Proteomes" id="UP001596472"/>
    </source>
</evidence>
<comment type="catalytic activity">
    <reaction evidence="13">
        <text>ATP + H2O = ADP + phosphate + H(+)</text>
        <dbReference type="Rhea" id="RHEA:13065"/>
        <dbReference type="ChEBI" id="CHEBI:15377"/>
        <dbReference type="ChEBI" id="CHEBI:15378"/>
        <dbReference type="ChEBI" id="CHEBI:30616"/>
        <dbReference type="ChEBI" id="CHEBI:43474"/>
        <dbReference type="ChEBI" id="CHEBI:456216"/>
        <dbReference type="EC" id="5.6.2.4"/>
    </reaction>
</comment>
<dbReference type="InterPro" id="IPR000212">
    <property type="entry name" value="DNA_helicase_UvrD/REP"/>
</dbReference>
<evidence type="ECO:0000256" key="8">
    <source>
        <dbReference type="ARBA" id="ARBA00023125"/>
    </source>
</evidence>
<evidence type="ECO:0000259" key="15">
    <source>
        <dbReference type="PROSITE" id="PS51198"/>
    </source>
</evidence>
<feature type="domain" description="UvrD-like helicase ATP-binding" evidence="15">
    <location>
        <begin position="1"/>
        <end position="449"/>
    </location>
</feature>
<dbReference type="PANTHER" id="PTHR11070">
    <property type="entry name" value="UVRD / RECB / PCRA DNA HELICASE FAMILY MEMBER"/>
    <property type="match status" value="1"/>
</dbReference>
<keyword evidence="6" id="KW-0269">Exonuclease</keyword>
<comment type="caution">
    <text evidence="16">The sequence shown here is derived from an EMBL/GenBank/DDBJ whole genome shotgun (WGS) entry which is preliminary data.</text>
</comment>
<keyword evidence="2 14" id="KW-0547">Nucleotide-binding</keyword>
<dbReference type="Pfam" id="PF12705">
    <property type="entry name" value="PDDEXK_1"/>
    <property type="match status" value="1"/>
</dbReference>
<evidence type="ECO:0000256" key="13">
    <source>
        <dbReference type="ARBA" id="ARBA00048988"/>
    </source>
</evidence>
<dbReference type="SUPFAM" id="SSF52980">
    <property type="entry name" value="Restriction endonuclease-like"/>
    <property type="match status" value="1"/>
</dbReference>
<keyword evidence="3" id="KW-0227">DNA damage</keyword>
<dbReference type="Pfam" id="PF13361">
    <property type="entry name" value="UvrD_C"/>
    <property type="match status" value="1"/>
</dbReference>
<proteinExistence type="predicted"/>
<dbReference type="RefSeq" id="WP_379709590.1">
    <property type="nucleotide sequence ID" value="NZ_JBHTBS010000002.1"/>
</dbReference>
<dbReference type="Gene3D" id="3.90.320.10">
    <property type="match status" value="1"/>
</dbReference>
<dbReference type="EC" id="5.6.2.4" evidence="12"/>
<keyword evidence="7 14" id="KW-0067">ATP-binding</keyword>
<evidence type="ECO:0000256" key="7">
    <source>
        <dbReference type="ARBA" id="ARBA00022840"/>
    </source>
</evidence>
<dbReference type="PANTHER" id="PTHR11070:SF67">
    <property type="entry name" value="DNA 3'-5' HELICASE"/>
    <property type="match status" value="1"/>
</dbReference>
<reference evidence="17" key="1">
    <citation type="journal article" date="2019" name="Int. J. Syst. Evol. Microbiol.">
        <title>The Global Catalogue of Microorganisms (GCM) 10K type strain sequencing project: providing services to taxonomists for standard genome sequencing and annotation.</title>
        <authorList>
            <consortium name="The Broad Institute Genomics Platform"/>
            <consortium name="The Broad Institute Genome Sequencing Center for Infectious Disease"/>
            <person name="Wu L."/>
            <person name="Ma J."/>
        </authorList>
    </citation>
    <scope>NUCLEOTIDE SEQUENCE [LARGE SCALE GENOMIC DNA]</scope>
    <source>
        <strain evidence="17">CGMCC 4.1467</strain>
    </source>
</reference>
<protein>
    <recommendedName>
        <fullName evidence="12">DNA 3'-5' helicase</fullName>
        <ecNumber evidence="12">5.6.2.4</ecNumber>
    </recommendedName>
</protein>
<keyword evidence="1" id="KW-0540">Nuclease</keyword>
<evidence type="ECO:0000256" key="2">
    <source>
        <dbReference type="ARBA" id="ARBA00022741"/>
    </source>
</evidence>
<evidence type="ECO:0000256" key="14">
    <source>
        <dbReference type="PROSITE-ProRule" id="PRU00560"/>
    </source>
</evidence>
<keyword evidence="8" id="KW-0238">DNA-binding</keyword>
<accession>A0ABW2L252</accession>
<comment type="catalytic activity">
    <reaction evidence="11">
        <text>Couples ATP hydrolysis with the unwinding of duplex DNA by translocating in the 3'-5' direction.</text>
        <dbReference type="EC" id="5.6.2.4"/>
    </reaction>
</comment>
<evidence type="ECO:0000256" key="3">
    <source>
        <dbReference type="ARBA" id="ARBA00022763"/>
    </source>
</evidence>
<dbReference type="Proteomes" id="UP001596472">
    <property type="component" value="Unassembled WGS sequence"/>
</dbReference>
<dbReference type="InterPro" id="IPR027417">
    <property type="entry name" value="P-loop_NTPase"/>
</dbReference>
<keyword evidence="5 14" id="KW-0347">Helicase</keyword>
<dbReference type="SUPFAM" id="SSF52540">
    <property type="entry name" value="P-loop containing nucleoside triphosphate hydrolases"/>
    <property type="match status" value="1"/>
</dbReference>
<evidence type="ECO:0000256" key="9">
    <source>
        <dbReference type="ARBA" id="ARBA00023204"/>
    </source>
</evidence>